<evidence type="ECO:0000256" key="5">
    <source>
        <dbReference type="ARBA" id="ARBA00023136"/>
    </source>
</evidence>
<keyword evidence="7 8" id="KW-0807">Transducer</keyword>
<keyword evidence="6 8" id="KW-0675">Receptor</keyword>
<dbReference type="GO" id="GO:0030424">
    <property type="term" value="C:axon"/>
    <property type="evidence" value="ECO:0007669"/>
    <property type="project" value="TreeGrafter"/>
</dbReference>
<keyword evidence="10" id="KW-1185">Reference proteome</keyword>
<dbReference type="PROSITE" id="PS51257">
    <property type="entry name" value="PROKAR_LIPOPROTEIN"/>
    <property type="match status" value="1"/>
</dbReference>
<comment type="caution">
    <text evidence="9">The sequence shown here is derived from an EMBL/GenBank/DDBJ whole genome shotgun (WGS) entry which is preliminary data.</text>
</comment>
<feature type="transmembrane region" description="Helical" evidence="8">
    <location>
        <begin position="98"/>
        <end position="117"/>
    </location>
</feature>
<dbReference type="GO" id="GO:0030425">
    <property type="term" value="C:dendrite"/>
    <property type="evidence" value="ECO:0007669"/>
    <property type="project" value="TreeGrafter"/>
</dbReference>
<dbReference type="AlphaFoldDB" id="A0AAV0WHR9"/>
<keyword evidence="2 8" id="KW-1003">Cell membrane</keyword>
<sequence length="359" mass="40242">MVLRDNPGTVMSAALFLSCLYNYARSQEVICSLGDCRSTTTTIIMAMFPRAVAVGCMVSRAAVLYKNVTGAVAVYEGKIAEYEAHYPEDACGARFRRAFVTIVVVTCAAIIIPVNVYRIHLLYRQYRSSGLIVFHALMYVQNASTCVTELQFVVYCFGLCRMFCHMNGDMSALRSEAIVVNRYPPVLMTCRPLGATTELCSGPSLVDGVERLKLRHQFISGAVRDLNALYSFQLVASLSVLFAMSLFDIYGVVSNVVKTADSHLFFYGWVLQYAFRFSMIVLTTHVTTKQALKSKIFITDINTRLTDSNTKEELRLFLDELCGRSVEFTTFDMFIINTRLITSAIVTGTTYLIILFQFQ</sequence>
<evidence type="ECO:0000256" key="2">
    <source>
        <dbReference type="ARBA" id="ARBA00022475"/>
    </source>
</evidence>
<feature type="transmembrane region" description="Helical" evidence="8">
    <location>
        <begin position="265"/>
        <end position="286"/>
    </location>
</feature>
<dbReference type="GO" id="GO:0007165">
    <property type="term" value="P:signal transduction"/>
    <property type="evidence" value="ECO:0007669"/>
    <property type="project" value="UniProtKB-KW"/>
</dbReference>
<comment type="similarity">
    <text evidence="8">Belongs to the insect chemoreceptor superfamily. Gustatory receptor (GR) family.</text>
</comment>
<protein>
    <recommendedName>
        <fullName evidence="8">Gustatory receptor</fullName>
    </recommendedName>
</protein>
<dbReference type="GO" id="GO:0050909">
    <property type="term" value="P:sensory perception of taste"/>
    <property type="evidence" value="ECO:0007669"/>
    <property type="project" value="InterPro"/>
</dbReference>
<evidence type="ECO:0000256" key="6">
    <source>
        <dbReference type="ARBA" id="ARBA00023170"/>
    </source>
</evidence>
<reference evidence="9 10" key="1">
    <citation type="submission" date="2023-01" db="EMBL/GenBank/DDBJ databases">
        <authorList>
            <person name="Whitehead M."/>
        </authorList>
    </citation>
    <scope>NUCLEOTIDE SEQUENCE [LARGE SCALE GENOMIC DNA]</scope>
</reference>
<comment type="subcellular location">
    <subcellularLocation>
        <location evidence="1 8">Cell membrane</location>
        <topology evidence="1 8">Multi-pass membrane protein</topology>
    </subcellularLocation>
</comment>
<organism evidence="9 10">
    <name type="scientific">Macrosiphum euphorbiae</name>
    <name type="common">potato aphid</name>
    <dbReference type="NCBI Taxonomy" id="13131"/>
    <lineage>
        <taxon>Eukaryota</taxon>
        <taxon>Metazoa</taxon>
        <taxon>Ecdysozoa</taxon>
        <taxon>Arthropoda</taxon>
        <taxon>Hexapoda</taxon>
        <taxon>Insecta</taxon>
        <taxon>Pterygota</taxon>
        <taxon>Neoptera</taxon>
        <taxon>Paraneoptera</taxon>
        <taxon>Hemiptera</taxon>
        <taxon>Sternorrhyncha</taxon>
        <taxon>Aphidomorpha</taxon>
        <taxon>Aphidoidea</taxon>
        <taxon>Aphididae</taxon>
        <taxon>Macrosiphini</taxon>
        <taxon>Macrosiphum</taxon>
    </lineage>
</organism>
<evidence type="ECO:0000313" key="9">
    <source>
        <dbReference type="EMBL" id="CAI6355076.1"/>
    </source>
</evidence>
<comment type="function">
    <text evidence="8">Gustatory receptor which mediates acceptance or avoidance behavior, depending on its substrates.</text>
</comment>
<evidence type="ECO:0000256" key="8">
    <source>
        <dbReference type="RuleBase" id="RU363108"/>
    </source>
</evidence>
<dbReference type="GO" id="GO:0008049">
    <property type="term" value="P:male courtship behavior"/>
    <property type="evidence" value="ECO:0007669"/>
    <property type="project" value="TreeGrafter"/>
</dbReference>
<keyword evidence="5 8" id="KW-0472">Membrane</keyword>
<evidence type="ECO:0000256" key="7">
    <source>
        <dbReference type="ARBA" id="ARBA00023224"/>
    </source>
</evidence>
<gene>
    <name evidence="9" type="ORF">MEUPH1_LOCUS10972</name>
</gene>
<dbReference type="PANTHER" id="PTHR21143">
    <property type="entry name" value="INVERTEBRATE GUSTATORY RECEPTOR"/>
    <property type="match status" value="1"/>
</dbReference>
<evidence type="ECO:0000313" key="10">
    <source>
        <dbReference type="Proteomes" id="UP001160148"/>
    </source>
</evidence>
<name>A0AAV0WHR9_9HEMI</name>
<feature type="transmembrane region" description="Helical" evidence="8">
    <location>
        <begin position="234"/>
        <end position="253"/>
    </location>
</feature>
<comment type="caution">
    <text evidence="8">Lacks conserved residue(s) required for the propagation of feature annotation.</text>
</comment>
<evidence type="ECO:0000256" key="4">
    <source>
        <dbReference type="ARBA" id="ARBA00022989"/>
    </source>
</evidence>
<proteinExistence type="inferred from homology"/>
<keyword evidence="3 8" id="KW-0812">Transmembrane</keyword>
<evidence type="ECO:0000256" key="3">
    <source>
        <dbReference type="ARBA" id="ARBA00022692"/>
    </source>
</evidence>
<dbReference type="Proteomes" id="UP001160148">
    <property type="component" value="Unassembled WGS sequence"/>
</dbReference>
<dbReference type="Pfam" id="PF08395">
    <property type="entry name" value="7tm_7"/>
    <property type="match status" value="1"/>
</dbReference>
<dbReference type="PANTHER" id="PTHR21143:SF133">
    <property type="entry name" value="GUSTATORY AND PHEROMONE RECEPTOR 32A-RELATED"/>
    <property type="match status" value="1"/>
</dbReference>
<dbReference type="GO" id="GO:0005886">
    <property type="term" value="C:plasma membrane"/>
    <property type="evidence" value="ECO:0007669"/>
    <property type="project" value="UniProtKB-SubCell"/>
</dbReference>
<dbReference type="EMBL" id="CARXXK010000002">
    <property type="protein sequence ID" value="CAI6355076.1"/>
    <property type="molecule type" value="Genomic_DNA"/>
</dbReference>
<dbReference type="GO" id="GO:0043025">
    <property type="term" value="C:neuronal cell body"/>
    <property type="evidence" value="ECO:0007669"/>
    <property type="project" value="TreeGrafter"/>
</dbReference>
<accession>A0AAV0WHR9</accession>
<keyword evidence="4 8" id="KW-1133">Transmembrane helix</keyword>
<dbReference type="GO" id="GO:0007635">
    <property type="term" value="P:chemosensory behavior"/>
    <property type="evidence" value="ECO:0007669"/>
    <property type="project" value="TreeGrafter"/>
</dbReference>
<dbReference type="InterPro" id="IPR013604">
    <property type="entry name" value="7TM_chemorcpt"/>
</dbReference>
<evidence type="ECO:0000256" key="1">
    <source>
        <dbReference type="ARBA" id="ARBA00004651"/>
    </source>
</evidence>
<feature type="transmembrane region" description="Helical" evidence="8">
    <location>
        <begin position="340"/>
        <end position="358"/>
    </location>
</feature>